<comment type="caution">
    <text evidence="1">The sequence shown here is derived from an EMBL/GenBank/DDBJ whole genome shotgun (WGS) entry which is preliminary data.</text>
</comment>
<reference evidence="1 2" key="1">
    <citation type="submission" date="2018-06" db="EMBL/GenBank/DDBJ databases">
        <title>Fusarium incarnatum-equiseti species complex species 28.</title>
        <authorList>
            <person name="Gardiner D.M."/>
        </authorList>
    </citation>
    <scope>NUCLEOTIDE SEQUENCE [LARGE SCALE GENOMIC DNA]</scope>
    <source>
        <strain evidence="1 2">FIESC_28</strain>
    </source>
</reference>
<organism evidence="1 2">
    <name type="scientific">Fusarium coffeatum</name>
    <dbReference type="NCBI Taxonomy" id="231269"/>
    <lineage>
        <taxon>Eukaryota</taxon>
        <taxon>Fungi</taxon>
        <taxon>Dikarya</taxon>
        <taxon>Ascomycota</taxon>
        <taxon>Pezizomycotina</taxon>
        <taxon>Sordariomycetes</taxon>
        <taxon>Hypocreomycetidae</taxon>
        <taxon>Hypocreales</taxon>
        <taxon>Nectriaceae</taxon>
        <taxon>Fusarium</taxon>
        <taxon>Fusarium incarnatum-equiseti species complex</taxon>
    </lineage>
</organism>
<gene>
    <name evidence="1" type="ORF">FIESC28_02392</name>
</gene>
<name>A0A366S679_9HYPO</name>
<protein>
    <submittedName>
        <fullName evidence="1">Uncharacterized protein</fullName>
    </submittedName>
</protein>
<dbReference type="OrthoDB" id="5071640at2759"/>
<evidence type="ECO:0000313" key="2">
    <source>
        <dbReference type="Proteomes" id="UP000253153"/>
    </source>
</evidence>
<proteinExistence type="predicted"/>
<dbReference type="AlphaFoldDB" id="A0A366S679"/>
<sequence>MEILTGILLLLFTTKLVVSFYWVFAPTSVLPSWARPSEEDSSPEPWSLHLVPELLYIVFANQEKPVVSTKTDEPNAFPVSSRTSTGDLVDDPFAKFGIPSYFNYIESVRHGGVIMEEKPAGFTLLETKPWVPADLNCRDGHSQRYIGYRC</sequence>
<dbReference type="EMBL" id="QKXC01000050">
    <property type="protein sequence ID" value="RBR24824.1"/>
    <property type="molecule type" value="Genomic_DNA"/>
</dbReference>
<accession>A0A366S679</accession>
<dbReference type="RefSeq" id="XP_031019415.1">
    <property type="nucleotide sequence ID" value="XM_031156541.1"/>
</dbReference>
<dbReference type="GeneID" id="41991837"/>
<keyword evidence="2" id="KW-1185">Reference proteome</keyword>
<evidence type="ECO:0000313" key="1">
    <source>
        <dbReference type="EMBL" id="RBR24824.1"/>
    </source>
</evidence>
<dbReference type="Proteomes" id="UP000253153">
    <property type="component" value="Unassembled WGS sequence"/>
</dbReference>